<dbReference type="InterPro" id="IPR002477">
    <property type="entry name" value="Peptidoglycan-bd-like"/>
</dbReference>
<dbReference type="GO" id="GO:0009254">
    <property type="term" value="P:peptidoglycan turnover"/>
    <property type="evidence" value="ECO:0007669"/>
    <property type="project" value="InterPro"/>
</dbReference>
<keyword evidence="7" id="KW-1185">Reference proteome</keyword>
<keyword evidence="3" id="KW-0472">Membrane</keyword>
<dbReference type="InterPro" id="IPR051933">
    <property type="entry name" value="Resuscitation_pf_RpfB"/>
</dbReference>
<dbReference type="OrthoDB" id="9798935at2"/>
<accession>A0A323TK76</accession>
<keyword evidence="3" id="KW-1133">Transmembrane helix</keyword>
<dbReference type="Gene3D" id="2.40.40.10">
    <property type="entry name" value="RlpA-like domain"/>
    <property type="match status" value="1"/>
</dbReference>
<evidence type="ECO:0000256" key="1">
    <source>
        <dbReference type="ARBA" id="ARBA00022729"/>
    </source>
</evidence>
<feature type="domain" description="3D" evidence="5">
    <location>
        <begin position="305"/>
        <end position="366"/>
    </location>
</feature>
<organism evidence="6 7">
    <name type="scientific">Salipaludibacillus keqinensis</name>
    <dbReference type="NCBI Taxonomy" id="2045207"/>
    <lineage>
        <taxon>Bacteria</taxon>
        <taxon>Bacillati</taxon>
        <taxon>Bacillota</taxon>
        <taxon>Bacilli</taxon>
        <taxon>Bacillales</taxon>
        <taxon>Bacillaceae</taxon>
    </lineage>
</organism>
<dbReference type="EMBL" id="PDOD01000001">
    <property type="protein sequence ID" value="PYZ95199.1"/>
    <property type="molecule type" value="Genomic_DNA"/>
</dbReference>
<comment type="caution">
    <text evidence="6">The sequence shown here is derived from an EMBL/GenBank/DDBJ whole genome shotgun (WGS) entry which is preliminary data.</text>
</comment>
<feature type="compositionally biased region" description="Acidic residues" evidence="2">
    <location>
        <begin position="249"/>
        <end position="258"/>
    </location>
</feature>
<keyword evidence="3" id="KW-0812">Transmembrane</keyword>
<dbReference type="InterPro" id="IPR036908">
    <property type="entry name" value="RlpA-like_sf"/>
</dbReference>
<dbReference type="PANTHER" id="PTHR39160">
    <property type="entry name" value="CELL WALL-BINDING PROTEIN YOCH"/>
    <property type="match status" value="1"/>
</dbReference>
<dbReference type="InterPro" id="IPR010611">
    <property type="entry name" value="3D_dom"/>
</dbReference>
<feature type="domain" description="Peptidoglycan binding-like" evidence="4">
    <location>
        <begin position="49"/>
        <end position="105"/>
    </location>
</feature>
<dbReference type="SUPFAM" id="SSF47090">
    <property type="entry name" value="PGBD-like"/>
    <property type="match status" value="2"/>
</dbReference>
<dbReference type="Proteomes" id="UP000248214">
    <property type="component" value="Unassembled WGS sequence"/>
</dbReference>
<feature type="compositionally biased region" description="Acidic residues" evidence="2">
    <location>
        <begin position="230"/>
        <end position="242"/>
    </location>
</feature>
<evidence type="ECO:0000313" key="6">
    <source>
        <dbReference type="EMBL" id="PYZ95199.1"/>
    </source>
</evidence>
<feature type="domain" description="Peptidoglycan binding-like" evidence="4">
    <location>
        <begin position="114"/>
        <end position="168"/>
    </location>
</feature>
<proteinExistence type="predicted"/>
<gene>
    <name evidence="6" type="ORF">CR194_06700</name>
</gene>
<feature type="transmembrane region" description="Helical" evidence="3">
    <location>
        <begin position="12"/>
        <end position="29"/>
    </location>
</feature>
<dbReference type="GO" id="GO:0019867">
    <property type="term" value="C:outer membrane"/>
    <property type="evidence" value="ECO:0007669"/>
    <property type="project" value="InterPro"/>
</dbReference>
<evidence type="ECO:0000259" key="4">
    <source>
        <dbReference type="Pfam" id="PF01471"/>
    </source>
</evidence>
<name>A0A323TK76_9BACI</name>
<evidence type="ECO:0000256" key="2">
    <source>
        <dbReference type="SAM" id="MobiDB-lite"/>
    </source>
</evidence>
<reference evidence="6 7" key="1">
    <citation type="submission" date="2017-10" db="EMBL/GenBank/DDBJ databases">
        <title>Bacillus sp. nov., a halophilic bacterium isolated from a Keqin Lake.</title>
        <authorList>
            <person name="Wang H."/>
        </authorList>
    </citation>
    <scope>NUCLEOTIDE SEQUENCE [LARGE SCALE GENOMIC DNA]</scope>
    <source>
        <strain evidence="6 7">KQ-12</strain>
    </source>
</reference>
<evidence type="ECO:0000259" key="5">
    <source>
        <dbReference type="Pfam" id="PF06725"/>
    </source>
</evidence>
<dbReference type="GO" id="GO:0004553">
    <property type="term" value="F:hydrolase activity, hydrolyzing O-glycosyl compounds"/>
    <property type="evidence" value="ECO:0007669"/>
    <property type="project" value="InterPro"/>
</dbReference>
<dbReference type="CDD" id="cd22786">
    <property type="entry name" value="DPBB_YuiC-like"/>
    <property type="match status" value="1"/>
</dbReference>
<feature type="region of interest" description="Disordered" evidence="2">
    <location>
        <begin position="183"/>
        <end position="270"/>
    </location>
</feature>
<evidence type="ECO:0000256" key="3">
    <source>
        <dbReference type="SAM" id="Phobius"/>
    </source>
</evidence>
<dbReference type="PANTHER" id="PTHR39160:SF4">
    <property type="entry name" value="RESUSCITATION-PROMOTING FACTOR RPFB"/>
    <property type="match status" value="1"/>
</dbReference>
<dbReference type="Pfam" id="PF01471">
    <property type="entry name" value="PG_binding_1"/>
    <property type="match status" value="2"/>
</dbReference>
<sequence>MDVIIHSKLKNFVVALCAVLPFFFFYPVFSEAANETNLGDKLLGNGKVHSDVAELQELLDDRGYLEEDAKEGAFDRTTSEAVKTFQEETDIFVDGLAGPHTIGALLILQDGDQGSVVEALQEDLNKLGYYQGQIDGKFGPITNKAVKDFQASHNITVDGLAGPETYGAIHTAVLQTGYVVTENEDDSDQSSSSPLSNKTESKEESVIESSVSESEELEQADEPVTTETSSEPEVEQTVEESEDNKSDESESAETENAENDVSTEQSSSMKGVDMTVEATAYTAYCNGCSGITYTGLDLRNNPDKKVIAVDPNVIPLGSKVYVGGYGTAIAGDTGGAIKGHKIDLFMPNQSDALSFGRQTIQITILE</sequence>
<evidence type="ECO:0000313" key="7">
    <source>
        <dbReference type="Proteomes" id="UP000248214"/>
    </source>
</evidence>
<dbReference type="Pfam" id="PF06725">
    <property type="entry name" value="3D"/>
    <property type="match status" value="1"/>
</dbReference>
<dbReference type="AlphaFoldDB" id="A0A323TK76"/>
<dbReference type="Gene3D" id="1.10.101.10">
    <property type="entry name" value="PGBD-like superfamily/PGBD"/>
    <property type="match status" value="2"/>
</dbReference>
<dbReference type="SUPFAM" id="SSF50685">
    <property type="entry name" value="Barwin-like endoglucanases"/>
    <property type="match status" value="1"/>
</dbReference>
<dbReference type="RefSeq" id="WP_110608834.1">
    <property type="nucleotide sequence ID" value="NZ_PDOD01000001.1"/>
</dbReference>
<protein>
    <submittedName>
        <fullName evidence="6">Peptidoglycan-binding protein</fullName>
    </submittedName>
</protein>
<dbReference type="InterPro" id="IPR036366">
    <property type="entry name" value="PGBDSf"/>
</dbReference>
<dbReference type="InterPro" id="IPR036365">
    <property type="entry name" value="PGBD-like_sf"/>
</dbReference>
<keyword evidence="1" id="KW-0732">Signal</keyword>